<dbReference type="PANTHER" id="PTHR46401:SF2">
    <property type="entry name" value="GLYCOSYLTRANSFERASE WBBK-RELATED"/>
    <property type="match status" value="1"/>
</dbReference>
<dbReference type="GO" id="GO:0016757">
    <property type="term" value="F:glycosyltransferase activity"/>
    <property type="evidence" value="ECO:0007669"/>
    <property type="project" value="InterPro"/>
</dbReference>
<protein>
    <submittedName>
        <fullName evidence="5">BceJ</fullName>
    </submittedName>
</protein>
<sequence length="441" mass="48695">MYKVIISNGVFRFHLVTAAVEAVRRGTLALFLTGAYPKGWLAKAVEKKIGLASPGMLRFMDRANPELEERQVKPLWIPELLIQAGVASVRALRLHRVNEWMQGMGLWAYGWLACRSIKSSDADIYHYRAGYGGWSVKLAKRRGMLCLCDHSVVSPLVFDFMVHNQGRIPGCDVIAGTRLSPAWKHVLADIEAADHILANSELVKTTLICHQIERERVSVIYQGLDEKFAESIPSGPHTGSRAANHILFAGEVSRRKGFDLVIQALESIPQSDWVLTVAGNIDEVTAKDYELFMKRDNVHQVGFVSRKMLAVLMKKIPIFLFPSLAEGSARVVFEALACGCYVITTPNAGSVVEDGRHGAVVPPGNSEALRAAIESALRNPELVSETGMRNREFVRLQYSQSAYGDQLDALYRGLLMNRTPSTFRSDESAVPHQGPLSSGPV</sequence>
<evidence type="ECO:0000313" key="6">
    <source>
        <dbReference type="Proteomes" id="UP000054683"/>
    </source>
</evidence>
<reference evidence="5 6" key="1">
    <citation type="submission" date="2016-01" db="EMBL/GenBank/DDBJ databases">
        <authorList>
            <person name="Oliw E.H."/>
        </authorList>
    </citation>
    <scope>NUCLEOTIDE SEQUENCE [LARGE SCALE GENOMIC DNA]</scope>
    <source>
        <strain evidence="5">LMG 27134</strain>
    </source>
</reference>
<feature type="region of interest" description="Disordered" evidence="2">
    <location>
        <begin position="422"/>
        <end position="441"/>
    </location>
</feature>
<dbReference type="InterPro" id="IPR028098">
    <property type="entry name" value="Glyco_trans_4-like_N"/>
</dbReference>
<feature type="domain" description="Glycosyl transferase family 1" evidence="3">
    <location>
        <begin position="244"/>
        <end position="390"/>
    </location>
</feature>
<feature type="domain" description="Glycosyltransferase subfamily 4-like N-terminal" evidence="4">
    <location>
        <begin position="106"/>
        <end position="226"/>
    </location>
</feature>
<dbReference type="Pfam" id="PF13439">
    <property type="entry name" value="Glyco_transf_4"/>
    <property type="match status" value="1"/>
</dbReference>
<evidence type="ECO:0000256" key="1">
    <source>
        <dbReference type="ARBA" id="ARBA00022679"/>
    </source>
</evidence>
<dbReference type="Pfam" id="PF00534">
    <property type="entry name" value="Glycos_transf_1"/>
    <property type="match status" value="1"/>
</dbReference>
<keyword evidence="1" id="KW-0808">Transferase</keyword>
<dbReference type="InterPro" id="IPR001296">
    <property type="entry name" value="Glyco_trans_1"/>
</dbReference>
<evidence type="ECO:0000259" key="4">
    <source>
        <dbReference type="Pfam" id="PF13439"/>
    </source>
</evidence>
<proteinExistence type="predicted"/>
<evidence type="ECO:0000256" key="2">
    <source>
        <dbReference type="SAM" id="MobiDB-lite"/>
    </source>
</evidence>
<dbReference type="EMBL" id="FCOK02000018">
    <property type="protein sequence ID" value="SAL34146.1"/>
    <property type="molecule type" value="Genomic_DNA"/>
</dbReference>
<evidence type="ECO:0000313" key="5">
    <source>
        <dbReference type="EMBL" id="SAL34146.1"/>
    </source>
</evidence>
<dbReference type="GO" id="GO:0009103">
    <property type="term" value="P:lipopolysaccharide biosynthetic process"/>
    <property type="evidence" value="ECO:0007669"/>
    <property type="project" value="TreeGrafter"/>
</dbReference>
<dbReference type="Gene3D" id="3.40.50.2000">
    <property type="entry name" value="Glycogen Phosphorylase B"/>
    <property type="match status" value="2"/>
</dbReference>
<dbReference type="AlphaFoldDB" id="A0A158GPU8"/>
<evidence type="ECO:0000259" key="3">
    <source>
        <dbReference type="Pfam" id="PF00534"/>
    </source>
</evidence>
<organism evidence="5 6">
    <name type="scientific">Caballeronia udeis</name>
    <dbReference type="NCBI Taxonomy" id="1232866"/>
    <lineage>
        <taxon>Bacteria</taxon>
        <taxon>Pseudomonadati</taxon>
        <taxon>Pseudomonadota</taxon>
        <taxon>Betaproteobacteria</taxon>
        <taxon>Burkholderiales</taxon>
        <taxon>Burkholderiaceae</taxon>
        <taxon>Caballeronia</taxon>
    </lineage>
</organism>
<dbReference type="SUPFAM" id="SSF53756">
    <property type="entry name" value="UDP-Glycosyltransferase/glycogen phosphorylase"/>
    <property type="match status" value="1"/>
</dbReference>
<accession>A0A158GPU8</accession>
<dbReference type="RefSeq" id="WP_062085990.1">
    <property type="nucleotide sequence ID" value="NZ_FCOK02000018.1"/>
</dbReference>
<dbReference type="Proteomes" id="UP000054683">
    <property type="component" value="Unassembled WGS sequence"/>
</dbReference>
<dbReference type="CDD" id="cd03801">
    <property type="entry name" value="GT4_PimA-like"/>
    <property type="match status" value="1"/>
</dbReference>
<gene>
    <name evidence="5" type="ORF">AWB69_03106</name>
</gene>
<name>A0A158GPU8_9BURK</name>
<dbReference type="PANTHER" id="PTHR46401">
    <property type="entry name" value="GLYCOSYLTRANSFERASE WBBK-RELATED"/>
    <property type="match status" value="1"/>
</dbReference>